<dbReference type="InterPro" id="IPR036388">
    <property type="entry name" value="WH-like_DNA-bd_sf"/>
</dbReference>
<dbReference type="Gene3D" id="1.10.10.10">
    <property type="entry name" value="Winged helix-like DNA-binding domain superfamily/Winged helix DNA-binding domain"/>
    <property type="match status" value="1"/>
</dbReference>
<organism evidence="1 2">
    <name type="scientific">Salinirubellus salinus</name>
    <dbReference type="NCBI Taxonomy" id="1364945"/>
    <lineage>
        <taxon>Archaea</taxon>
        <taxon>Methanobacteriati</taxon>
        <taxon>Methanobacteriota</taxon>
        <taxon>Stenosarchaea group</taxon>
        <taxon>Halobacteria</taxon>
        <taxon>Halobacteriales</taxon>
        <taxon>Natronomonadaceae</taxon>
        <taxon>Salinirubellus</taxon>
    </lineage>
</organism>
<proteinExistence type="predicted"/>
<dbReference type="InterPro" id="IPR036390">
    <property type="entry name" value="WH_DNA-bd_sf"/>
</dbReference>
<name>A0A9E7QZR4_9EURY</name>
<evidence type="ECO:0000313" key="1">
    <source>
        <dbReference type="EMBL" id="UWM52977.1"/>
    </source>
</evidence>
<dbReference type="RefSeq" id="WP_260591972.1">
    <property type="nucleotide sequence ID" value="NZ_CP104003.1"/>
</dbReference>
<evidence type="ECO:0000313" key="2">
    <source>
        <dbReference type="Proteomes" id="UP001057580"/>
    </source>
</evidence>
<keyword evidence="2" id="KW-1185">Reference proteome</keyword>
<dbReference type="EMBL" id="CP104003">
    <property type="protein sequence ID" value="UWM52977.1"/>
    <property type="molecule type" value="Genomic_DNA"/>
</dbReference>
<dbReference type="SUPFAM" id="SSF46785">
    <property type="entry name" value="Winged helix' DNA-binding domain"/>
    <property type="match status" value="1"/>
</dbReference>
<dbReference type="GeneID" id="74943264"/>
<gene>
    <name evidence="1" type="ORF">N0B31_12540</name>
</gene>
<protein>
    <submittedName>
        <fullName evidence="1">Helix-turn-helix domain-containing protein</fullName>
    </submittedName>
</protein>
<dbReference type="Proteomes" id="UP001057580">
    <property type="component" value="Chromosome"/>
</dbReference>
<dbReference type="AlphaFoldDB" id="A0A9E7QZR4"/>
<reference evidence="1" key="1">
    <citation type="submission" date="2022-09" db="EMBL/GenBank/DDBJ databases">
        <title>Diverse halophilic archaea isolated from saline environments.</title>
        <authorList>
            <person name="Cui H.-L."/>
        </authorList>
    </citation>
    <scope>NUCLEOTIDE SEQUENCE</scope>
    <source>
        <strain evidence="1">ZS-35-S2</strain>
    </source>
</reference>
<dbReference type="KEGG" id="ssai:N0B31_12540"/>
<accession>A0A9E7QZR4</accession>
<sequence length="112" mass="12804">MDPDETLLVLGTQYNSAILGATDEPKSVKQLSNDLDIPIATCYRRVEELTEAGLLELDDRVLSDEHRRTSVYRRRVDEVTVQFTEAGYEVDVAERSQVKNKLDDVWRTMADD</sequence>
<dbReference type="Pfam" id="PF12840">
    <property type="entry name" value="HTH_20"/>
    <property type="match status" value="1"/>
</dbReference>